<accession>A0A7G9GN45</accession>
<dbReference type="Proteomes" id="UP000515856">
    <property type="component" value="Chromosome"/>
</dbReference>
<keyword evidence="2" id="KW-1185">Reference proteome</keyword>
<organism evidence="1 2">
    <name type="scientific">[Eubacterium] hominis</name>
    <dbReference type="NCBI Taxonomy" id="2764325"/>
    <lineage>
        <taxon>Bacteria</taxon>
        <taxon>Bacillati</taxon>
        <taxon>Bacillota</taxon>
        <taxon>Erysipelotrichia</taxon>
        <taxon>Erysipelotrichales</taxon>
        <taxon>Erysipelotrichaceae</taxon>
        <taxon>Amedibacillus</taxon>
    </lineage>
</organism>
<dbReference type="KEGG" id="ehn:H9Q80_18620"/>
<proteinExistence type="predicted"/>
<dbReference type="EMBL" id="CP060636">
    <property type="protein sequence ID" value="QNM12227.1"/>
    <property type="molecule type" value="Genomic_DNA"/>
</dbReference>
<dbReference type="RefSeq" id="WP_117453813.1">
    <property type="nucleotide sequence ID" value="NZ_CP060636.1"/>
</dbReference>
<protein>
    <recommendedName>
        <fullName evidence="3">SMI1/KNR4 family protein</fullName>
    </recommendedName>
</protein>
<reference evidence="1 2" key="1">
    <citation type="submission" date="2020-08" db="EMBL/GenBank/DDBJ databases">
        <authorList>
            <person name="Liu C."/>
            <person name="Sun Q."/>
        </authorList>
    </citation>
    <scope>NUCLEOTIDE SEQUENCE [LARGE SCALE GENOMIC DNA]</scope>
    <source>
        <strain evidence="1 2">NSJ-61</strain>
    </source>
</reference>
<evidence type="ECO:0000313" key="2">
    <source>
        <dbReference type="Proteomes" id="UP000515856"/>
    </source>
</evidence>
<gene>
    <name evidence="1" type="ORF">H9Q80_18620</name>
</gene>
<sequence length="100" mass="11710">MLEAIRKETILSYVSEAFSQQDVEDASFIETIGDDPQADIWLVEMDTGEEYWVVDDQSSLHLFHKSGILQNAQRAYDTYLETLEEQNKEVEVPDRYQYLK</sequence>
<evidence type="ECO:0000313" key="1">
    <source>
        <dbReference type="EMBL" id="QNM12227.1"/>
    </source>
</evidence>
<evidence type="ECO:0008006" key="3">
    <source>
        <dbReference type="Google" id="ProtNLM"/>
    </source>
</evidence>
<name>A0A7G9GN45_9FIRM</name>
<dbReference type="AlphaFoldDB" id="A0A7G9GN45"/>